<evidence type="ECO:0000313" key="13">
    <source>
        <dbReference type="Proteomes" id="UP001418222"/>
    </source>
</evidence>
<evidence type="ECO:0000256" key="6">
    <source>
        <dbReference type="ARBA" id="ARBA00023125"/>
    </source>
</evidence>
<organism evidence="12 13">
    <name type="scientific">Platanthera zijinensis</name>
    <dbReference type="NCBI Taxonomy" id="2320716"/>
    <lineage>
        <taxon>Eukaryota</taxon>
        <taxon>Viridiplantae</taxon>
        <taxon>Streptophyta</taxon>
        <taxon>Embryophyta</taxon>
        <taxon>Tracheophyta</taxon>
        <taxon>Spermatophyta</taxon>
        <taxon>Magnoliopsida</taxon>
        <taxon>Liliopsida</taxon>
        <taxon>Asparagales</taxon>
        <taxon>Orchidaceae</taxon>
        <taxon>Orchidoideae</taxon>
        <taxon>Orchideae</taxon>
        <taxon>Orchidinae</taxon>
        <taxon>Platanthera</taxon>
    </lineage>
</organism>
<dbReference type="SUPFAM" id="SSF101936">
    <property type="entry name" value="DNA-binding pseudobarrel domain"/>
    <property type="match status" value="1"/>
</dbReference>
<accession>A0AAP0G2C6</accession>
<dbReference type="GO" id="GO:0003677">
    <property type="term" value="F:DNA binding"/>
    <property type="evidence" value="ECO:0007669"/>
    <property type="project" value="UniProtKB-KW"/>
</dbReference>
<dbReference type="Gene3D" id="2.30.30.1040">
    <property type="match status" value="1"/>
</dbReference>
<dbReference type="EMBL" id="JBBWWQ010000012">
    <property type="protein sequence ID" value="KAK8934400.1"/>
    <property type="molecule type" value="Genomic_DNA"/>
</dbReference>
<keyword evidence="13" id="KW-1185">Reference proteome</keyword>
<dbReference type="FunFam" id="2.30.30.1040:FF:000002">
    <property type="entry name" value="Auxin response factor"/>
    <property type="match status" value="1"/>
</dbReference>
<comment type="caution">
    <text evidence="12">The sequence shown here is derived from an EMBL/GenBank/DDBJ whole genome shotgun (WGS) entry which is preliminary data.</text>
</comment>
<evidence type="ECO:0000256" key="10">
    <source>
        <dbReference type="RuleBase" id="RU004561"/>
    </source>
</evidence>
<evidence type="ECO:0000256" key="2">
    <source>
        <dbReference type="ARBA" id="ARBA00004123"/>
    </source>
</evidence>
<evidence type="ECO:0000256" key="9">
    <source>
        <dbReference type="ARBA" id="ARBA00023294"/>
    </source>
</evidence>
<dbReference type="Proteomes" id="UP001418222">
    <property type="component" value="Unassembled WGS sequence"/>
</dbReference>
<keyword evidence="8 10" id="KW-0539">Nucleus</keyword>
<keyword evidence="6 10" id="KW-0238">DNA-binding</keyword>
<dbReference type="GO" id="GO:0009734">
    <property type="term" value="P:auxin-activated signaling pathway"/>
    <property type="evidence" value="ECO:0007669"/>
    <property type="project" value="UniProtKB-KW"/>
</dbReference>
<evidence type="ECO:0000256" key="3">
    <source>
        <dbReference type="ARBA" id="ARBA00007853"/>
    </source>
</evidence>
<evidence type="ECO:0000256" key="8">
    <source>
        <dbReference type="ARBA" id="ARBA00023242"/>
    </source>
</evidence>
<reference evidence="12 13" key="1">
    <citation type="journal article" date="2022" name="Nat. Plants">
        <title>Genomes of leafy and leafless Platanthera orchids illuminate the evolution of mycoheterotrophy.</title>
        <authorList>
            <person name="Li M.H."/>
            <person name="Liu K.W."/>
            <person name="Li Z."/>
            <person name="Lu H.C."/>
            <person name="Ye Q.L."/>
            <person name="Zhang D."/>
            <person name="Wang J.Y."/>
            <person name="Li Y.F."/>
            <person name="Zhong Z.M."/>
            <person name="Liu X."/>
            <person name="Yu X."/>
            <person name="Liu D.K."/>
            <person name="Tu X.D."/>
            <person name="Liu B."/>
            <person name="Hao Y."/>
            <person name="Liao X.Y."/>
            <person name="Jiang Y.T."/>
            <person name="Sun W.H."/>
            <person name="Chen J."/>
            <person name="Chen Y.Q."/>
            <person name="Ai Y."/>
            <person name="Zhai J.W."/>
            <person name="Wu S.S."/>
            <person name="Zhou Z."/>
            <person name="Hsiao Y.Y."/>
            <person name="Wu W.L."/>
            <person name="Chen Y.Y."/>
            <person name="Lin Y.F."/>
            <person name="Hsu J.L."/>
            <person name="Li C.Y."/>
            <person name="Wang Z.W."/>
            <person name="Zhao X."/>
            <person name="Zhong W.Y."/>
            <person name="Ma X.K."/>
            <person name="Ma L."/>
            <person name="Huang J."/>
            <person name="Chen G.Z."/>
            <person name="Huang M.Z."/>
            <person name="Huang L."/>
            <person name="Peng D.H."/>
            <person name="Luo Y.B."/>
            <person name="Zou S.Q."/>
            <person name="Chen S.P."/>
            <person name="Lan S."/>
            <person name="Tsai W.C."/>
            <person name="Van de Peer Y."/>
            <person name="Liu Z.J."/>
        </authorList>
    </citation>
    <scope>NUCLEOTIDE SEQUENCE [LARGE SCALE GENOMIC DNA]</scope>
    <source>
        <strain evidence="12">Lor287</strain>
    </source>
</reference>
<sequence>MKSNLVYEEETKTGTEQFLNTQLWHACAGGIVQIPPLNSKVYYFPQGHTEHAQSPVDFGSSVRIPPLILCRVTSVRFLADSVTDEVFTKIQMIPLKGNEPDYNEDGGLVLGIKGSDLQDKPASFAKTLTQSDANNGGGFSVPRYCAETILPRLDYSSDPPVQTVLAKDVHGKVWKFRHIYRGTPRRHLLTTGWSNFVNEKKLVAGDSIVFLRTENGDLCVGVRRARRGIGYGPEAPAGWNHPTGSCMHGGFSAFLWEEDNKFYRGNGIGVGNHSGIIVRGRGKLKADCVIEAATFAAAGKPFEVVYYPRASTPEFCVKASLVRAAMKIRWCSGMRFKMAFETEDSSRISWFMGTISDVHPADHMRWPGSPWRLLQVSWDEPDLLQNVKRVSPWLVELVPNMPSIHSSPFSPPKKKTRIPQHPEFYPDVQLPASPFSQTLFIPSSSPACCPRNDAPAVGIQGPRHCHYGTDIPELHFGMVQAGPNLHTGFHRLDHLAHSPRISTGLIVQNLGVHEDVSCTLTIGNSSLNALHNKEWNAKYLNVKKNCNKACIATAPRFVLFGKPIFTEHELSHCANVPSNKYFDKMTNLLDGSGSLIHQNGMGDISSSDGLS</sequence>
<dbReference type="PANTHER" id="PTHR31384:SF39">
    <property type="entry name" value="AUXIN RESPONSE FACTOR"/>
    <property type="match status" value="1"/>
</dbReference>
<comment type="similarity">
    <text evidence="3 10">Belongs to the ARF family.</text>
</comment>
<dbReference type="GO" id="GO:0051301">
    <property type="term" value="P:cell division"/>
    <property type="evidence" value="ECO:0007669"/>
    <property type="project" value="UniProtKB-ARBA"/>
</dbReference>
<gene>
    <name evidence="12" type="primary">ARF22</name>
    <name evidence="12" type="ORF">KSP39_PZI014271</name>
</gene>
<keyword evidence="5 10" id="KW-0805">Transcription regulation</keyword>
<dbReference type="SMART" id="SM01019">
    <property type="entry name" value="B3"/>
    <property type="match status" value="1"/>
</dbReference>
<comment type="subunit">
    <text evidence="4 10">Homodimers and heterodimers.</text>
</comment>
<dbReference type="Pfam" id="PF06507">
    <property type="entry name" value="ARF_AD"/>
    <property type="match status" value="1"/>
</dbReference>
<proteinExistence type="inferred from homology"/>
<dbReference type="InterPro" id="IPR044835">
    <property type="entry name" value="ARF_plant"/>
</dbReference>
<dbReference type="InterPro" id="IPR003340">
    <property type="entry name" value="B3_DNA-bd"/>
</dbReference>
<comment type="subcellular location">
    <subcellularLocation>
        <location evidence="2 10">Nucleus</location>
    </subcellularLocation>
</comment>
<dbReference type="PANTHER" id="PTHR31384">
    <property type="entry name" value="AUXIN RESPONSE FACTOR 4-RELATED"/>
    <property type="match status" value="1"/>
</dbReference>
<evidence type="ECO:0000313" key="12">
    <source>
        <dbReference type="EMBL" id="KAK8934400.1"/>
    </source>
</evidence>
<dbReference type="CDD" id="cd10017">
    <property type="entry name" value="B3_DNA"/>
    <property type="match status" value="1"/>
</dbReference>
<dbReference type="Pfam" id="PF02362">
    <property type="entry name" value="B3"/>
    <property type="match status" value="1"/>
</dbReference>
<dbReference type="FunFam" id="2.40.330.10:FF:000001">
    <property type="entry name" value="Auxin response factor"/>
    <property type="match status" value="1"/>
</dbReference>
<feature type="domain" description="TF-B3" evidence="11">
    <location>
        <begin position="124"/>
        <end position="226"/>
    </location>
</feature>
<dbReference type="PROSITE" id="PS50863">
    <property type="entry name" value="B3"/>
    <property type="match status" value="1"/>
</dbReference>
<dbReference type="GO" id="GO:0005634">
    <property type="term" value="C:nucleus"/>
    <property type="evidence" value="ECO:0007669"/>
    <property type="project" value="UniProtKB-SubCell"/>
</dbReference>
<dbReference type="GO" id="GO:0048829">
    <property type="term" value="P:root cap development"/>
    <property type="evidence" value="ECO:0007669"/>
    <property type="project" value="UniProtKB-ARBA"/>
</dbReference>
<dbReference type="GO" id="GO:0007389">
    <property type="term" value="P:pattern specification process"/>
    <property type="evidence" value="ECO:0007669"/>
    <property type="project" value="UniProtKB-ARBA"/>
</dbReference>
<dbReference type="AlphaFoldDB" id="A0AAP0G2C6"/>
<protein>
    <recommendedName>
        <fullName evidence="10">Auxin response factor</fullName>
    </recommendedName>
</protein>
<dbReference type="InterPro" id="IPR010525">
    <property type="entry name" value="ARF_dom"/>
</dbReference>
<keyword evidence="9 10" id="KW-0927">Auxin signaling pathway</keyword>
<evidence type="ECO:0000259" key="11">
    <source>
        <dbReference type="PROSITE" id="PS50863"/>
    </source>
</evidence>
<keyword evidence="7 10" id="KW-0804">Transcription</keyword>
<dbReference type="GO" id="GO:0006355">
    <property type="term" value="P:regulation of DNA-templated transcription"/>
    <property type="evidence" value="ECO:0007669"/>
    <property type="project" value="InterPro"/>
</dbReference>
<dbReference type="Gene3D" id="2.40.330.10">
    <property type="entry name" value="DNA-binding pseudobarrel domain"/>
    <property type="match status" value="1"/>
</dbReference>
<evidence type="ECO:0000256" key="1">
    <source>
        <dbReference type="ARBA" id="ARBA00003182"/>
    </source>
</evidence>
<evidence type="ECO:0000256" key="4">
    <source>
        <dbReference type="ARBA" id="ARBA00011726"/>
    </source>
</evidence>
<name>A0AAP0G2C6_9ASPA</name>
<evidence type="ECO:0000256" key="7">
    <source>
        <dbReference type="ARBA" id="ARBA00023163"/>
    </source>
</evidence>
<comment type="function">
    <text evidence="1 10">Auxin response factors (ARFs) are transcriptional factors that bind specifically to the DNA sequence 5'-TGTCTC-3' found in the auxin-responsive promoter elements (AuxREs).</text>
</comment>
<evidence type="ECO:0000256" key="5">
    <source>
        <dbReference type="ARBA" id="ARBA00023015"/>
    </source>
</evidence>
<dbReference type="InterPro" id="IPR015300">
    <property type="entry name" value="DNA-bd_pseudobarrel_sf"/>
</dbReference>